<keyword evidence="5" id="KW-1185">Reference proteome</keyword>
<evidence type="ECO:0000313" key="4">
    <source>
        <dbReference type="EMBL" id="OZJ01501.1"/>
    </source>
</evidence>
<protein>
    <recommendedName>
        <fullName evidence="6">DUF5127 domain-containing protein</fullName>
    </recommendedName>
</protein>
<sequence>MKWILVGLASLVSLAASAPLNKRASFAAVRPPAVPLAVRQPYLSTWSFADSIVGNWPEFWTGGQIKGWSAFARVDGKAYPIMGNPGQDPIGSAGNAAQTSLTITPTKSIYVMQAGAVKVTMTFLSPVEPQSPQLQSIPLSYLQIQAQSTDGNSHSVQIMVDISAEWANAYATQQAQWTVDSSVNVNGGTLQTFTVQSTTQTEFSENNQYPNWGTAIWSILNANGLTWQSGDNAATMRTSFVSNGKLANTNNANFRAINNGYPIFGFAHDLGNIGGNASPVLTYVIGHVRPRSITWQGNPVNAYWMNFWSNWQGLLQFFYNDLPNAISRNNYLDASISNAATSANGGNYEAIVALAV</sequence>
<feature type="signal peptide" evidence="1">
    <location>
        <begin position="1"/>
        <end position="17"/>
    </location>
</feature>
<evidence type="ECO:0000256" key="1">
    <source>
        <dbReference type="SAM" id="SignalP"/>
    </source>
</evidence>
<dbReference type="PANTHER" id="PTHR31987:SF1">
    <property type="entry name" value="GLUTAMINASE A"/>
    <property type="match status" value="1"/>
</dbReference>
<evidence type="ECO:0008006" key="6">
    <source>
        <dbReference type="Google" id="ProtNLM"/>
    </source>
</evidence>
<keyword evidence="1" id="KW-0732">Signal</keyword>
<feature type="domain" description="Glutaminase A N-terminal" evidence="3">
    <location>
        <begin position="106"/>
        <end position="338"/>
    </location>
</feature>
<dbReference type="EMBL" id="MVBO01000330">
    <property type="protein sequence ID" value="OZJ01501.1"/>
    <property type="molecule type" value="Genomic_DNA"/>
</dbReference>
<evidence type="ECO:0000259" key="2">
    <source>
        <dbReference type="Pfam" id="PF16334"/>
    </source>
</evidence>
<dbReference type="InterPro" id="IPR033433">
    <property type="entry name" value="GtaA_N"/>
</dbReference>
<organism evidence="4 5">
    <name type="scientific">Bifiguratus adelaidae</name>
    <dbReference type="NCBI Taxonomy" id="1938954"/>
    <lineage>
        <taxon>Eukaryota</taxon>
        <taxon>Fungi</taxon>
        <taxon>Fungi incertae sedis</taxon>
        <taxon>Mucoromycota</taxon>
        <taxon>Mucoromycotina</taxon>
        <taxon>Endogonomycetes</taxon>
        <taxon>Endogonales</taxon>
        <taxon>Endogonales incertae sedis</taxon>
        <taxon>Bifiguratus</taxon>
    </lineage>
</organism>
<feature type="chain" id="PRO_5012130602" description="DUF5127 domain-containing protein" evidence="1">
    <location>
        <begin position="18"/>
        <end position="356"/>
    </location>
</feature>
<gene>
    <name evidence="4" type="ORF">BZG36_05574</name>
</gene>
<reference evidence="4 5" key="1">
    <citation type="journal article" date="2017" name="Mycologia">
        <title>Bifiguratus adelaidae, gen. et sp. nov., a new member of Mucoromycotina in endophytic and soil-dwelling habitats.</title>
        <authorList>
            <person name="Torres-Cruz T.J."/>
            <person name="Billingsley Tobias T.L."/>
            <person name="Almatruk M."/>
            <person name="Hesse C."/>
            <person name="Kuske C.R."/>
            <person name="Desiro A."/>
            <person name="Benucci G.M."/>
            <person name="Bonito G."/>
            <person name="Stajich J.E."/>
            <person name="Dunlap C."/>
            <person name="Arnold A.E."/>
            <person name="Porras-Alfaro A."/>
        </authorList>
    </citation>
    <scope>NUCLEOTIDE SEQUENCE [LARGE SCALE GENOMIC DNA]</scope>
    <source>
        <strain evidence="4 5">AZ0501</strain>
    </source>
</reference>
<feature type="domain" description="DUF4964" evidence="2">
    <location>
        <begin position="17"/>
        <end position="84"/>
    </location>
</feature>
<dbReference type="PANTHER" id="PTHR31987">
    <property type="entry name" value="GLUTAMINASE A-RELATED"/>
    <property type="match status" value="1"/>
</dbReference>
<dbReference type="OrthoDB" id="3918848at2759"/>
<dbReference type="Proteomes" id="UP000242875">
    <property type="component" value="Unassembled WGS sequence"/>
</dbReference>
<dbReference type="InterPro" id="IPR032515">
    <property type="entry name" value="DUF4964"/>
</dbReference>
<evidence type="ECO:0000259" key="3">
    <source>
        <dbReference type="Pfam" id="PF17168"/>
    </source>
</evidence>
<dbReference type="Pfam" id="PF16334">
    <property type="entry name" value="DUF4964"/>
    <property type="match status" value="1"/>
</dbReference>
<dbReference type="AlphaFoldDB" id="A0A261XT17"/>
<comment type="caution">
    <text evidence="4">The sequence shown here is derived from an EMBL/GenBank/DDBJ whole genome shotgun (WGS) entry which is preliminary data.</text>
</comment>
<dbReference type="InterPro" id="IPR052743">
    <property type="entry name" value="Glutaminase_GtaA"/>
</dbReference>
<name>A0A261XT17_9FUNG</name>
<dbReference type="Pfam" id="PF17168">
    <property type="entry name" value="DUF5127"/>
    <property type="match status" value="1"/>
</dbReference>
<accession>A0A261XT17</accession>
<proteinExistence type="predicted"/>
<evidence type="ECO:0000313" key="5">
    <source>
        <dbReference type="Proteomes" id="UP000242875"/>
    </source>
</evidence>